<evidence type="ECO:0000256" key="4">
    <source>
        <dbReference type="ARBA" id="ARBA00022490"/>
    </source>
</evidence>
<accession>A0A1D7TKF7</accession>
<dbReference type="PANTHER" id="PTHR21237">
    <property type="entry name" value="GRPE PROTEIN"/>
    <property type="match status" value="1"/>
</dbReference>
<evidence type="ECO:0000256" key="13">
    <source>
        <dbReference type="SAM" id="Coils"/>
    </source>
</evidence>
<evidence type="ECO:0000256" key="1">
    <source>
        <dbReference type="ARBA" id="ARBA00004496"/>
    </source>
</evidence>
<dbReference type="NCBIfam" id="NF010747">
    <property type="entry name" value="PRK14149.1"/>
    <property type="match status" value="1"/>
</dbReference>
<dbReference type="NCBIfam" id="NF010738">
    <property type="entry name" value="PRK14140.1"/>
    <property type="match status" value="1"/>
</dbReference>
<dbReference type="SUPFAM" id="SSF58014">
    <property type="entry name" value="Coiled-coil domain of nucleotide exchange factor GrpE"/>
    <property type="match status" value="1"/>
</dbReference>
<dbReference type="GO" id="GO:0000774">
    <property type="term" value="F:adenyl-nucleotide exchange factor activity"/>
    <property type="evidence" value="ECO:0007669"/>
    <property type="project" value="InterPro"/>
</dbReference>
<evidence type="ECO:0000256" key="10">
    <source>
        <dbReference type="HAMAP-Rule" id="MF_01151"/>
    </source>
</evidence>
<dbReference type="FunFam" id="2.30.22.10:FF:000001">
    <property type="entry name" value="Protein GrpE"/>
    <property type="match status" value="1"/>
</dbReference>
<evidence type="ECO:0000256" key="11">
    <source>
        <dbReference type="RuleBase" id="RU000639"/>
    </source>
</evidence>
<dbReference type="GO" id="GO:0051082">
    <property type="term" value="F:unfolded protein binding"/>
    <property type="evidence" value="ECO:0007669"/>
    <property type="project" value="TreeGrafter"/>
</dbReference>
<dbReference type="HAMAP" id="MF_01151">
    <property type="entry name" value="GrpE"/>
    <property type="match status" value="1"/>
</dbReference>
<dbReference type="Proteomes" id="UP000094609">
    <property type="component" value="Chromosome"/>
</dbReference>
<evidence type="ECO:0000256" key="6">
    <source>
        <dbReference type="ARBA" id="ARBA00023186"/>
    </source>
</evidence>
<dbReference type="AlphaFoldDB" id="A0A1D7TKF7"/>
<evidence type="ECO:0000313" key="14">
    <source>
        <dbReference type="EMBL" id="AOO65485.1"/>
    </source>
</evidence>
<evidence type="ECO:0000256" key="7">
    <source>
        <dbReference type="ARBA" id="ARBA00053401"/>
    </source>
</evidence>
<sequence>MDEKLKEEQSVSDISAEIVPECSENDEELACECEQKSELEELQSKVAELEDRYLRANADFDNMKRRLEKEKMQAISYAHEVFARDLLPVIDSLEMAILAGSNTEIESGELLGKVKEGLGLTIEQFRKAFEKHGVELVAIDGTFDPNFHEAVMQLESEEKGSGEILQVFQKGYKIKDRILRPAMVSIVK</sequence>
<keyword evidence="4 10" id="KW-0963">Cytoplasm</keyword>
<evidence type="ECO:0000256" key="12">
    <source>
        <dbReference type="RuleBase" id="RU004478"/>
    </source>
</evidence>
<comment type="function">
    <text evidence="7 10 11">Participates actively in the response to hyperosmotic and heat shock by preventing the aggregation of stress-denatured proteins, in association with DnaK and GrpE. It is the nucleotide exchange factor for DnaK and may function as a thermosensor. Unfolded proteins bind initially to DnaJ; upon interaction with the DnaJ-bound protein, DnaK hydrolyzes its bound ATP, resulting in the formation of a stable complex. GrpE releases ADP from DnaK; ATP binding to DnaK triggers the release of the substrate protein, thus completing the reaction cycle. Several rounds of ATP-dependent interactions between DnaJ, DnaK and GrpE are required for fully efficient folding.</text>
</comment>
<comment type="subunit">
    <text evidence="3 10">Homodimer.</text>
</comment>
<dbReference type="InterPro" id="IPR013805">
    <property type="entry name" value="GrpE_CC"/>
</dbReference>
<dbReference type="PANTHER" id="PTHR21237:SF23">
    <property type="entry name" value="GRPE PROTEIN HOMOLOG, MITOCHONDRIAL"/>
    <property type="match status" value="1"/>
</dbReference>
<keyword evidence="15" id="KW-1185">Reference proteome</keyword>
<evidence type="ECO:0000256" key="3">
    <source>
        <dbReference type="ARBA" id="ARBA00011738"/>
    </source>
</evidence>
<dbReference type="STRING" id="1193502.SHALO_1714"/>
<dbReference type="PATRIC" id="fig|1193502.14.peg.1740"/>
<evidence type="ECO:0000256" key="2">
    <source>
        <dbReference type="ARBA" id="ARBA00009054"/>
    </source>
</evidence>
<dbReference type="GO" id="GO:0006457">
    <property type="term" value="P:protein folding"/>
    <property type="evidence" value="ECO:0007669"/>
    <property type="project" value="InterPro"/>
</dbReference>
<keyword evidence="13" id="KW-0175">Coiled coil</keyword>
<dbReference type="CDD" id="cd00446">
    <property type="entry name" value="GrpE"/>
    <property type="match status" value="1"/>
</dbReference>
<dbReference type="GO" id="GO:0005829">
    <property type="term" value="C:cytosol"/>
    <property type="evidence" value="ECO:0007669"/>
    <property type="project" value="TreeGrafter"/>
</dbReference>
<dbReference type="KEGG" id="shal:SHALO_1714"/>
<organism evidence="14 15">
    <name type="scientific">Sulfurospirillum halorespirans DSM 13726</name>
    <dbReference type="NCBI Taxonomy" id="1193502"/>
    <lineage>
        <taxon>Bacteria</taxon>
        <taxon>Pseudomonadati</taxon>
        <taxon>Campylobacterota</taxon>
        <taxon>Epsilonproteobacteria</taxon>
        <taxon>Campylobacterales</taxon>
        <taxon>Sulfurospirillaceae</taxon>
        <taxon>Sulfurospirillum</taxon>
    </lineage>
</organism>
<dbReference type="Pfam" id="PF01025">
    <property type="entry name" value="GrpE"/>
    <property type="match status" value="1"/>
</dbReference>
<dbReference type="PROSITE" id="PS01071">
    <property type="entry name" value="GRPE"/>
    <property type="match status" value="1"/>
</dbReference>
<dbReference type="PRINTS" id="PR00773">
    <property type="entry name" value="GRPEPROTEIN"/>
</dbReference>
<name>A0A1D7TKF7_9BACT</name>
<dbReference type="GO" id="GO:0042803">
    <property type="term" value="F:protein homodimerization activity"/>
    <property type="evidence" value="ECO:0007669"/>
    <property type="project" value="InterPro"/>
</dbReference>
<keyword evidence="5 10" id="KW-0346">Stress response</keyword>
<evidence type="ECO:0000256" key="5">
    <source>
        <dbReference type="ARBA" id="ARBA00023016"/>
    </source>
</evidence>
<dbReference type="RefSeq" id="WP_084010831.1">
    <property type="nucleotide sequence ID" value="NZ_CP017111.1"/>
</dbReference>
<dbReference type="InterPro" id="IPR009012">
    <property type="entry name" value="GrpE_head"/>
</dbReference>
<dbReference type="NCBIfam" id="NF010756">
    <property type="entry name" value="PRK14159.1"/>
    <property type="match status" value="1"/>
</dbReference>
<dbReference type="Gene3D" id="2.30.22.10">
    <property type="entry name" value="Head domain of nucleotide exchange factor GrpE"/>
    <property type="match status" value="1"/>
</dbReference>
<protein>
    <recommendedName>
        <fullName evidence="8 10">Protein GrpE</fullName>
    </recommendedName>
    <alternativeName>
        <fullName evidence="9 10">HSP-70 cofactor</fullName>
    </alternativeName>
</protein>
<dbReference type="EMBL" id="CP017111">
    <property type="protein sequence ID" value="AOO65485.1"/>
    <property type="molecule type" value="Genomic_DNA"/>
</dbReference>
<gene>
    <name evidence="10" type="primary">grpE</name>
    <name evidence="14" type="ORF">SHALO_1714</name>
</gene>
<dbReference type="Gene3D" id="3.90.20.20">
    <property type="match status" value="1"/>
</dbReference>
<reference evidence="15" key="1">
    <citation type="submission" date="2016-08" db="EMBL/GenBank/DDBJ databases">
        <title>Complete genome sequence of the organohalide-respiring Epsilonproteobacterium Sulfurospirillum halorespirans.</title>
        <authorList>
            <person name="Goris T."/>
            <person name="Zimmermann J."/>
            <person name="Schenz B."/>
            <person name="Lemos M."/>
            <person name="Hackermueller J."/>
            <person name="Diekert G."/>
        </authorList>
    </citation>
    <scope>NUCLEOTIDE SEQUENCE [LARGE SCALE GENOMIC DNA]</scope>
    <source>
        <strain>DSM 13726</strain>
        <strain evidence="15">PCE-M2</strain>
    </source>
</reference>
<evidence type="ECO:0000313" key="15">
    <source>
        <dbReference type="Proteomes" id="UP000094609"/>
    </source>
</evidence>
<dbReference type="GO" id="GO:0051087">
    <property type="term" value="F:protein-folding chaperone binding"/>
    <property type="evidence" value="ECO:0007669"/>
    <property type="project" value="InterPro"/>
</dbReference>
<keyword evidence="6 10" id="KW-0143">Chaperone</keyword>
<evidence type="ECO:0000256" key="8">
    <source>
        <dbReference type="ARBA" id="ARBA00072274"/>
    </source>
</evidence>
<evidence type="ECO:0000256" key="9">
    <source>
        <dbReference type="ARBA" id="ARBA00076414"/>
    </source>
</evidence>
<feature type="coiled-coil region" evidence="13">
    <location>
        <begin position="39"/>
        <end position="73"/>
    </location>
</feature>
<comment type="subcellular location">
    <subcellularLocation>
        <location evidence="1 10">Cytoplasm</location>
    </subcellularLocation>
</comment>
<dbReference type="SUPFAM" id="SSF51064">
    <property type="entry name" value="Head domain of nucleotide exchange factor GrpE"/>
    <property type="match status" value="1"/>
</dbReference>
<proteinExistence type="inferred from homology"/>
<dbReference type="InterPro" id="IPR000740">
    <property type="entry name" value="GrpE"/>
</dbReference>
<comment type="similarity">
    <text evidence="2 10 12">Belongs to the GrpE family.</text>
</comment>